<keyword evidence="6" id="KW-0413">Isomerase</keyword>
<dbReference type="InterPro" id="IPR005844">
    <property type="entry name" value="A-D-PHexomutase_a/b/a-I"/>
</dbReference>
<dbReference type="PROSITE" id="PS00710">
    <property type="entry name" value="PGM_PMM"/>
    <property type="match status" value="1"/>
</dbReference>
<evidence type="ECO:0000313" key="13">
    <source>
        <dbReference type="Proteomes" id="UP000050975"/>
    </source>
</evidence>
<gene>
    <name evidence="12" type="ORF">AMJ74_00330</name>
</gene>
<evidence type="ECO:0000313" key="12">
    <source>
        <dbReference type="EMBL" id="KPL15936.1"/>
    </source>
</evidence>
<dbReference type="GO" id="GO:0005975">
    <property type="term" value="P:carbohydrate metabolic process"/>
    <property type="evidence" value="ECO:0007669"/>
    <property type="project" value="InterPro"/>
</dbReference>
<dbReference type="InterPro" id="IPR005841">
    <property type="entry name" value="Alpha-D-phosphohexomutase_SF"/>
</dbReference>
<dbReference type="PATRIC" id="fig|1703778.3.peg.1180"/>
<accession>A0A0S8K2E4</accession>
<feature type="domain" description="Alpha-D-phosphohexomutase alpha/beta/alpha" evidence="11">
    <location>
        <begin position="252"/>
        <end position="361"/>
    </location>
</feature>
<dbReference type="InterPro" id="IPR016055">
    <property type="entry name" value="A-D-PHexomutase_a/b/a-I/II/III"/>
</dbReference>
<evidence type="ECO:0000256" key="3">
    <source>
        <dbReference type="ARBA" id="ARBA00022553"/>
    </source>
</evidence>
<dbReference type="SUPFAM" id="SSF53738">
    <property type="entry name" value="Phosphoglucomutase, first 3 domains"/>
    <property type="match status" value="3"/>
</dbReference>
<dbReference type="Pfam" id="PF02880">
    <property type="entry name" value="PGM_PMM_III"/>
    <property type="match status" value="1"/>
</dbReference>
<dbReference type="Pfam" id="PF00408">
    <property type="entry name" value="PGM_PMM_IV"/>
    <property type="match status" value="1"/>
</dbReference>
<comment type="caution">
    <text evidence="12">The sequence shown here is derived from an EMBL/GenBank/DDBJ whole genome shotgun (WGS) entry which is preliminary data.</text>
</comment>
<dbReference type="InterPro" id="IPR005845">
    <property type="entry name" value="A-D-PHexomutase_a/b/a-II"/>
</dbReference>
<evidence type="ECO:0000259" key="9">
    <source>
        <dbReference type="Pfam" id="PF02878"/>
    </source>
</evidence>
<organism evidence="12 13">
    <name type="scientific">candidate division WOR_3 bacterium SM1_77</name>
    <dbReference type="NCBI Taxonomy" id="1703778"/>
    <lineage>
        <taxon>Bacteria</taxon>
        <taxon>Bacteria division WOR-3</taxon>
    </lineage>
</organism>
<dbReference type="Pfam" id="PF02878">
    <property type="entry name" value="PGM_PMM_I"/>
    <property type="match status" value="1"/>
</dbReference>
<dbReference type="Proteomes" id="UP000050975">
    <property type="component" value="Unassembled WGS sequence"/>
</dbReference>
<dbReference type="InterPro" id="IPR036900">
    <property type="entry name" value="A-D-PHexomutase_C_sf"/>
</dbReference>
<dbReference type="InterPro" id="IPR005843">
    <property type="entry name" value="A-D-PHexomutase_C"/>
</dbReference>
<evidence type="ECO:0000256" key="1">
    <source>
        <dbReference type="ARBA" id="ARBA00001946"/>
    </source>
</evidence>
<dbReference type="EMBL" id="LJVE01000002">
    <property type="protein sequence ID" value="KPL15936.1"/>
    <property type="molecule type" value="Genomic_DNA"/>
</dbReference>
<name>A0A0S8K2E4_UNCW3</name>
<evidence type="ECO:0000256" key="2">
    <source>
        <dbReference type="ARBA" id="ARBA00010231"/>
    </source>
</evidence>
<keyword evidence="3" id="KW-0597">Phosphoprotein</keyword>
<evidence type="ECO:0000256" key="6">
    <source>
        <dbReference type="ARBA" id="ARBA00023235"/>
    </source>
</evidence>
<feature type="domain" description="Alpha-D-phosphohexomutase alpha/beta/alpha" evidence="10">
    <location>
        <begin position="151"/>
        <end position="248"/>
    </location>
</feature>
<dbReference type="PRINTS" id="PR00509">
    <property type="entry name" value="PGMPMM"/>
</dbReference>
<dbReference type="Gene3D" id="3.30.310.50">
    <property type="entry name" value="Alpha-D-phosphohexomutase, C-terminal domain"/>
    <property type="match status" value="1"/>
</dbReference>
<evidence type="ECO:0000256" key="7">
    <source>
        <dbReference type="RuleBase" id="RU004326"/>
    </source>
</evidence>
<keyword evidence="4 7" id="KW-0479">Metal-binding</keyword>
<reference evidence="12 13" key="1">
    <citation type="journal article" date="2015" name="Microbiome">
        <title>Genomic resolution of linkages in carbon, nitrogen, and sulfur cycling among widespread estuary sediment bacteria.</title>
        <authorList>
            <person name="Baker B.J."/>
            <person name="Lazar C.S."/>
            <person name="Teske A.P."/>
            <person name="Dick G.J."/>
        </authorList>
    </citation>
    <scope>NUCLEOTIDE SEQUENCE [LARGE SCALE GENOMIC DNA]</scope>
    <source>
        <strain evidence="12">SM1_77</strain>
    </source>
</reference>
<feature type="domain" description="Alpha-D-phosphohexomutase C-terminal" evidence="8">
    <location>
        <begin position="367"/>
        <end position="441"/>
    </location>
</feature>
<dbReference type="CDD" id="cd03089">
    <property type="entry name" value="PMM_PGM"/>
    <property type="match status" value="1"/>
</dbReference>
<dbReference type="InterPro" id="IPR005846">
    <property type="entry name" value="A-D-PHexomutase_a/b/a-III"/>
</dbReference>
<dbReference type="PANTHER" id="PTHR43771">
    <property type="entry name" value="PHOSPHOMANNOMUTASE"/>
    <property type="match status" value="1"/>
</dbReference>
<evidence type="ECO:0000256" key="5">
    <source>
        <dbReference type="ARBA" id="ARBA00022842"/>
    </source>
</evidence>
<comment type="similarity">
    <text evidence="2 7">Belongs to the phosphohexose mutase family.</text>
</comment>
<evidence type="ECO:0000259" key="11">
    <source>
        <dbReference type="Pfam" id="PF02880"/>
    </source>
</evidence>
<dbReference type="SUPFAM" id="SSF55957">
    <property type="entry name" value="Phosphoglucomutase, C-terminal domain"/>
    <property type="match status" value="1"/>
</dbReference>
<dbReference type="AlphaFoldDB" id="A0A0S8K2E4"/>
<proteinExistence type="inferred from homology"/>
<dbReference type="Pfam" id="PF02879">
    <property type="entry name" value="PGM_PMM_II"/>
    <property type="match status" value="1"/>
</dbReference>
<protein>
    <submittedName>
        <fullName evidence="12">Phosphomannomutase</fullName>
    </submittedName>
</protein>
<dbReference type="Gene3D" id="3.40.120.10">
    <property type="entry name" value="Alpha-D-Glucose-1,6-Bisphosphate, subunit A, domain 3"/>
    <property type="match status" value="3"/>
</dbReference>
<evidence type="ECO:0000256" key="4">
    <source>
        <dbReference type="ARBA" id="ARBA00022723"/>
    </source>
</evidence>
<dbReference type="GO" id="GO:0016868">
    <property type="term" value="F:intramolecular phosphotransferase activity"/>
    <property type="evidence" value="ECO:0007669"/>
    <property type="project" value="InterPro"/>
</dbReference>
<comment type="cofactor">
    <cofactor evidence="1">
        <name>Mg(2+)</name>
        <dbReference type="ChEBI" id="CHEBI:18420"/>
    </cofactor>
</comment>
<sequence>MMNPTIFREYDIRGIADTDLTDDNVYLFARGAGTYHKSLGGNKIVIGRDVRISSPRISTTLQKGLNDAGCDVIDIGQVPTPVFYFSQFHYNIGDGIMITASHNPKEFNGFKIAHNKSTIYGSEIQKVKEIINKGVFVSGKGSIENRDVVPAYIEHVLSNVKIKKGLRVVVDTGNGTCGPIVDEILKKLEVNYHVLYKEPDGNFPNHLPDPTVVKYITKLIDMVKEGDYDCGVGFDGDGDRIGVIDENGEIIWGDVLLAIYAERILQKMPGAKIIFEVKCSKGLIQRIEELGGVPLMYKTGHSLIKAKMKSEQSPLAGEMSGHIFFADRYYGYDDAIYAGLRLLEIIGEDEKLSALARKVPKYYSTPEIRIETADEKKFEIVEALKTFFKKSYTVIDIDGVRVDFPDGWGLVRASNTQPALVLRFEAKTEARLEEIKKLICDKLEEFKEKV</sequence>
<dbReference type="PANTHER" id="PTHR43771:SF2">
    <property type="entry name" value="PHOSPHOMANNOMUTASE_PHOSPHOGLUCOMUTASE"/>
    <property type="match status" value="1"/>
</dbReference>
<keyword evidence="5 7" id="KW-0460">Magnesium</keyword>
<dbReference type="InterPro" id="IPR016066">
    <property type="entry name" value="A-D-PHexomutase_CS"/>
</dbReference>
<evidence type="ECO:0000259" key="8">
    <source>
        <dbReference type="Pfam" id="PF00408"/>
    </source>
</evidence>
<dbReference type="GO" id="GO:0000287">
    <property type="term" value="F:magnesium ion binding"/>
    <property type="evidence" value="ECO:0007669"/>
    <property type="project" value="InterPro"/>
</dbReference>
<feature type="domain" description="Alpha-D-phosphohexomutase alpha/beta/alpha" evidence="9">
    <location>
        <begin position="6"/>
        <end position="134"/>
    </location>
</feature>
<evidence type="ECO:0000259" key="10">
    <source>
        <dbReference type="Pfam" id="PF02879"/>
    </source>
</evidence>